<keyword evidence="14" id="KW-0503">Monooxygenase</keyword>
<dbReference type="GO" id="GO:0005829">
    <property type="term" value="C:cytosol"/>
    <property type="evidence" value="ECO:0007669"/>
    <property type="project" value="TreeGrafter"/>
</dbReference>
<dbReference type="Pfam" id="PF00175">
    <property type="entry name" value="NAD_binding_1"/>
    <property type="match status" value="1"/>
</dbReference>
<keyword evidence="8" id="KW-0288">FMN</keyword>
<dbReference type="InterPro" id="IPR008254">
    <property type="entry name" value="Flavodoxin/NO_synth"/>
</dbReference>
<keyword evidence="10" id="KW-0274">FAD</keyword>
<dbReference type="Gene3D" id="1.20.990.10">
    <property type="entry name" value="NADPH-cytochrome p450 Reductase, Chain A, domain 3"/>
    <property type="match status" value="1"/>
</dbReference>
<dbReference type="AlphaFoldDB" id="A0A8H6SBX6"/>
<reference evidence="20" key="1">
    <citation type="submission" date="2020-05" db="EMBL/GenBank/DDBJ databases">
        <title>Mycena genomes resolve the evolution of fungal bioluminescence.</title>
        <authorList>
            <person name="Tsai I.J."/>
        </authorList>
    </citation>
    <scope>NUCLEOTIDE SEQUENCE</scope>
    <source>
        <strain evidence="20">110903Hualien_Pintung</strain>
    </source>
</reference>
<dbReference type="InterPro" id="IPR001094">
    <property type="entry name" value="Flavdoxin-like"/>
</dbReference>
<evidence type="ECO:0000256" key="5">
    <source>
        <dbReference type="ARBA" id="ARBA00022448"/>
    </source>
</evidence>
<comment type="cofactor">
    <cofactor evidence="3">
        <name>FAD</name>
        <dbReference type="ChEBI" id="CHEBI:57692"/>
    </cofactor>
</comment>
<evidence type="ECO:0000256" key="1">
    <source>
        <dbReference type="ARBA" id="ARBA00001917"/>
    </source>
</evidence>
<evidence type="ECO:0000313" key="21">
    <source>
        <dbReference type="Proteomes" id="UP000613580"/>
    </source>
</evidence>
<evidence type="ECO:0000256" key="16">
    <source>
        <dbReference type="PIRSR" id="PIRSR000209-1"/>
    </source>
</evidence>
<evidence type="ECO:0000259" key="18">
    <source>
        <dbReference type="PROSITE" id="PS50902"/>
    </source>
</evidence>
<gene>
    <name evidence="20" type="ORF">HMN09_01065800</name>
</gene>
<dbReference type="GO" id="GO:0050660">
    <property type="term" value="F:flavin adenine dinucleotide binding"/>
    <property type="evidence" value="ECO:0007669"/>
    <property type="project" value="TreeGrafter"/>
</dbReference>
<dbReference type="InterPro" id="IPR023173">
    <property type="entry name" value="NADPH_Cyt_P450_Rdtase_alpha"/>
</dbReference>
<dbReference type="GO" id="GO:0003958">
    <property type="term" value="F:NADPH-hemoprotein reductase activity"/>
    <property type="evidence" value="ECO:0007669"/>
    <property type="project" value="UniProtKB-EC"/>
</dbReference>
<comment type="cofactor">
    <cofactor evidence="2 16">
        <name>heme</name>
        <dbReference type="ChEBI" id="CHEBI:30413"/>
    </cofactor>
</comment>
<proteinExistence type="inferred from homology"/>
<evidence type="ECO:0000256" key="6">
    <source>
        <dbReference type="ARBA" id="ARBA00022617"/>
    </source>
</evidence>
<protein>
    <recommendedName>
        <fullName evidence="22">Cytochrome P450</fullName>
    </recommendedName>
</protein>
<evidence type="ECO:0000259" key="19">
    <source>
        <dbReference type="PROSITE" id="PS51384"/>
    </source>
</evidence>
<organism evidence="20 21">
    <name type="scientific">Mycena chlorophos</name>
    <name type="common">Agaric fungus</name>
    <name type="synonym">Agaricus chlorophos</name>
    <dbReference type="NCBI Taxonomy" id="658473"/>
    <lineage>
        <taxon>Eukaryota</taxon>
        <taxon>Fungi</taxon>
        <taxon>Dikarya</taxon>
        <taxon>Basidiomycota</taxon>
        <taxon>Agaricomycotina</taxon>
        <taxon>Agaricomycetes</taxon>
        <taxon>Agaricomycetidae</taxon>
        <taxon>Agaricales</taxon>
        <taxon>Marasmiineae</taxon>
        <taxon>Mycenaceae</taxon>
        <taxon>Mycena</taxon>
    </lineage>
</organism>
<evidence type="ECO:0000256" key="3">
    <source>
        <dbReference type="ARBA" id="ARBA00001974"/>
    </source>
</evidence>
<accession>A0A8H6SBX6</accession>
<dbReference type="PANTHER" id="PTHR19384:SF127">
    <property type="entry name" value="BIFUNCTIONAL CYTOCHROME P450_NADPH--P450 REDUCTASE"/>
    <property type="match status" value="1"/>
</dbReference>
<dbReference type="PROSITE" id="PS00086">
    <property type="entry name" value="CYTOCHROME_P450"/>
    <property type="match status" value="1"/>
</dbReference>
<evidence type="ECO:0000256" key="2">
    <source>
        <dbReference type="ARBA" id="ARBA00001971"/>
    </source>
</evidence>
<sequence length="1082" mass="118253">MAAQPEIIISAIPQPRTIPFIGNLLDLQDEVPIHAIERVLDIHGPIVKLATPAGEAVFVGGHELVDQLCDETRFCKVVSGGLAKLGGKDGSPRGLFTAHAESDPDWQQAHRILIPAFGPLAIEEMFEEMVDIASQLILKWARQGPDAKIMVTEDMTRVTLDTIALCAMDYRFNSFYSETPHPFVSAMNNTLLARSNASQLTGMIKNLLPSTRQQLRLDAELQAKTAADLVQHRRDHPTEKKDLLNAMIYGKDPKTGATMRDGLIAANMVTFLIAGHETTSGLLSFALALLLLNPRTYFAARKEVDAVVGTSRLTVAHLKDLKYIDQVLRETLRLHPTVPAFSRGVRPDRPAEIITDRQGRHFAVPPGAGWRCMVSKAHRDPAVWGADVNEFVPERMSDEAFAALPRNAWKPFGSGMRACIGRAFAWQEAQIVLALILQSFDLKLDDVNYQLEVVQTLTVKPKGLFVRAQLREGLTATGLQRRLMAHDEEVPSSIVESKSKSKSEEAGAVPLLILYGSNTGTCQSLAARLASDAAKRGFRATLGDLDSAVGRIPLDRPVVVVTASYEGEPPDNAARFVAWLESLEQGQATSQFTGLKFAVFGVGHKDWAKTYQRIPTLVDDLLARHGGERLAVLGASDASQRDVVGDFLAWTGREDDGLWASLESSFELVVGGHSHVSAAPEVRIEVDVKIQDRAAHLRQNVQWAKVVDAHELAPHKHHIEFELPDGVSYAAGDYLAVLPLNPASSSKRVMGHFGLPPEGIITIRSSTSATLPLNEPLRVTDLLQGYVELAQPANRSEIETILQYTLADALKSELQALVDDKELFTAKITDKRVSVLDLLVLHKNVEVPFAVFLEMLPPLQPRYYSISSSPLADASRCSLTYTVIEGRSWADTGSEADSFIGVSGSYLSSLSVGDSALVGVRSTNKLFRLPANPENTPLVMICAGSGIAPFRGFVQERAVLMQEGGRELAKAILFVGCRARGERLYVEEMDAWARAGVVDVRYAFSQDSDGGCKYVQDRMLADERDVLEMFHAGARFYICAGPEVAKGVGRAARDIVRRHWQVDPGPEGRHGAVEMPAGDGRG</sequence>
<dbReference type="Proteomes" id="UP000613580">
    <property type="component" value="Unassembled WGS sequence"/>
</dbReference>
<dbReference type="PANTHER" id="PTHR19384">
    <property type="entry name" value="NITRIC OXIDE SYNTHASE-RELATED"/>
    <property type="match status" value="1"/>
</dbReference>
<keyword evidence="9 16" id="KW-0479">Metal-binding</keyword>
<dbReference type="PRINTS" id="PR00371">
    <property type="entry name" value="FPNCR"/>
</dbReference>
<evidence type="ECO:0000256" key="12">
    <source>
        <dbReference type="ARBA" id="ARBA00023002"/>
    </source>
</evidence>
<name>A0A8H6SBX6_MYCCL</name>
<dbReference type="Gene3D" id="1.10.630.10">
    <property type="entry name" value="Cytochrome P450"/>
    <property type="match status" value="1"/>
</dbReference>
<evidence type="ECO:0000256" key="17">
    <source>
        <dbReference type="SAM" id="MobiDB-lite"/>
    </source>
</evidence>
<feature type="compositionally biased region" description="Basic and acidic residues" evidence="17">
    <location>
        <begin position="1063"/>
        <end position="1072"/>
    </location>
</feature>
<dbReference type="PRINTS" id="PR00369">
    <property type="entry name" value="FLAVODOXIN"/>
</dbReference>
<dbReference type="SUPFAM" id="SSF52218">
    <property type="entry name" value="Flavoproteins"/>
    <property type="match status" value="1"/>
</dbReference>
<dbReference type="SUPFAM" id="SSF48264">
    <property type="entry name" value="Cytochrome P450"/>
    <property type="match status" value="1"/>
</dbReference>
<feature type="binding site" description="axial binding residue" evidence="16">
    <location>
        <position position="419"/>
    </location>
    <ligand>
        <name>heme</name>
        <dbReference type="ChEBI" id="CHEBI:30413"/>
    </ligand>
    <ligandPart>
        <name>Fe</name>
        <dbReference type="ChEBI" id="CHEBI:18248"/>
    </ligandPart>
</feature>
<dbReference type="InterPro" id="IPR017972">
    <property type="entry name" value="Cyt_P450_CS"/>
</dbReference>
<dbReference type="InterPro" id="IPR017927">
    <property type="entry name" value="FAD-bd_FR_type"/>
</dbReference>
<evidence type="ECO:0000256" key="7">
    <source>
        <dbReference type="ARBA" id="ARBA00022630"/>
    </source>
</evidence>
<dbReference type="InterPro" id="IPR001128">
    <property type="entry name" value="Cyt_P450"/>
</dbReference>
<evidence type="ECO:0000256" key="14">
    <source>
        <dbReference type="ARBA" id="ARBA00023033"/>
    </source>
</evidence>
<keyword evidence="12" id="KW-0560">Oxidoreductase</keyword>
<keyword evidence="6 16" id="KW-0349">Heme</keyword>
<evidence type="ECO:0000256" key="11">
    <source>
        <dbReference type="ARBA" id="ARBA00022857"/>
    </source>
</evidence>
<dbReference type="GO" id="GO:0010181">
    <property type="term" value="F:FMN binding"/>
    <property type="evidence" value="ECO:0007669"/>
    <property type="project" value="InterPro"/>
</dbReference>
<comment type="cofactor">
    <cofactor evidence="1">
        <name>FMN</name>
        <dbReference type="ChEBI" id="CHEBI:58210"/>
    </cofactor>
</comment>
<evidence type="ECO:0000256" key="8">
    <source>
        <dbReference type="ARBA" id="ARBA00022643"/>
    </source>
</evidence>
<dbReference type="CDD" id="cd11068">
    <property type="entry name" value="CYP120A1"/>
    <property type="match status" value="1"/>
</dbReference>
<dbReference type="Pfam" id="PF00067">
    <property type="entry name" value="p450"/>
    <property type="match status" value="1"/>
</dbReference>
<dbReference type="EMBL" id="JACAZE010000016">
    <property type="protein sequence ID" value="KAF7296584.1"/>
    <property type="molecule type" value="Genomic_DNA"/>
</dbReference>
<evidence type="ECO:0000256" key="4">
    <source>
        <dbReference type="ARBA" id="ARBA00010018"/>
    </source>
</evidence>
<dbReference type="Pfam" id="PF00258">
    <property type="entry name" value="Flavodoxin_1"/>
    <property type="match status" value="1"/>
</dbReference>
<comment type="similarity">
    <text evidence="4">In the N-terminal section; belongs to the cytochrome P450 family.</text>
</comment>
<dbReference type="InterPro" id="IPR029039">
    <property type="entry name" value="Flavoprotein-like_sf"/>
</dbReference>
<dbReference type="PROSITE" id="PS50902">
    <property type="entry name" value="FLAVODOXIN_LIKE"/>
    <property type="match status" value="1"/>
</dbReference>
<dbReference type="GO" id="GO:0005506">
    <property type="term" value="F:iron ion binding"/>
    <property type="evidence" value="ECO:0007669"/>
    <property type="project" value="InterPro"/>
</dbReference>
<keyword evidence="5" id="KW-0813">Transport</keyword>
<dbReference type="Gene3D" id="3.40.50.80">
    <property type="entry name" value="Nucleotide-binding domain of ferredoxin-NADP reductase (FNR) module"/>
    <property type="match status" value="1"/>
</dbReference>
<evidence type="ECO:0000313" key="20">
    <source>
        <dbReference type="EMBL" id="KAF7296584.1"/>
    </source>
</evidence>
<dbReference type="InterPro" id="IPR017938">
    <property type="entry name" value="Riboflavin_synthase-like_b-brl"/>
</dbReference>
<dbReference type="OrthoDB" id="2980235at2759"/>
<keyword evidence="21" id="KW-1185">Reference proteome</keyword>
<evidence type="ECO:0000256" key="10">
    <source>
        <dbReference type="ARBA" id="ARBA00022827"/>
    </source>
</evidence>
<dbReference type="InterPro" id="IPR001709">
    <property type="entry name" value="Flavoprot_Pyr_Nucl_cyt_Rdtase"/>
</dbReference>
<dbReference type="SUPFAM" id="SSF63380">
    <property type="entry name" value="Riboflavin synthase domain-like"/>
    <property type="match status" value="1"/>
</dbReference>
<comment type="caution">
    <text evidence="20">The sequence shown here is derived from an EMBL/GenBank/DDBJ whole genome shotgun (WGS) entry which is preliminary data.</text>
</comment>
<dbReference type="InterPro" id="IPR003097">
    <property type="entry name" value="CysJ-like_FAD-binding"/>
</dbReference>
<keyword evidence="11" id="KW-0521">NADP</keyword>
<evidence type="ECO:0008006" key="22">
    <source>
        <dbReference type="Google" id="ProtNLM"/>
    </source>
</evidence>
<dbReference type="SUPFAM" id="SSF52343">
    <property type="entry name" value="Ferredoxin reductase-like, C-terminal NADP-linked domain"/>
    <property type="match status" value="1"/>
</dbReference>
<dbReference type="Gene3D" id="2.40.30.10">
    <property type="entry name" value="Translation factors"/>
    <property type="match status" value="1"/>
</dbReference>
<feature type="domain" description="Flavodoxin-like" evidence="18">
    <location>
        <begin position="511"/>
        <end position="655"/>
    </location>
</feature>
<dbReference type="InterPro" id="IPR039261">
    <property type="entry name" value="FNR_nucleotide-bd"/>
</dbReference>
<dbReference type="PIRSF" id="PIRSF000209">
    <property type="entry name" value="Bifunctional_P450_P450R"/>
    <property type="match status" value="1"/>
</dbReference>
<dbReference type="GO" id="GO:0070330">
    <property type="term" value="F:aromatase activity"/>
    <property type="evidence" value="ECO:0007669"/>
    <property type="project" value="InterPro"/>
</dbReference>
<dbReference type="PROSITE" id="PS51384">
    <property type="entry name" value="FAD_FR"/>
    <property type="match status" value="1"/>
</dbReference>
<dbReference type="Pfam" id="PF00667">
    <property type="entry name" value="FAD_binding_1"/>
    <property type="match status" value="1"/>
</dbReference>
<feature type="domain" description="FAD-binding FR-type" evidence="19">
    <location>
        <begin position="699"/>
        <end position="930"/>
    </location>
</feature>
<dbReference type="GO" id="GO:0020037">
    <property type="term" value="F:heme binding"/>
    <property type="evidence" value="ECO:0007669"/>
    <property type="project" value="InterPro"/>
</dbReference>
<dbReference type="CDD" id="cd06206">
    <property type="entry name" value="bifunctional_CYPOR"/>
    <property type="match status" value="1"/>
</dbReference>
<evidence type="ECO:0000256" key="13">
    <source>
        <dbReference type="ARBA" id="ARBA00023004"/>
    </source>
</evidence>
<keyword evidence="13 16" id="KW-0408">Iron</keyword>
<evidence type="ECO:0000256" key="9">
    <source>
        <dbReference type="ARBA" id="ARBA00022723"/>
    </source>
</evidence>
<dbReference type="Gene3D" id="3.40.50.360">
    <property type="match status" value="1"/>
</dbReference>
<dbReference type="FunFam" id="1.10.630.10:FF:000040">
    <property type="entry name" value="Bifunctional cytochrome P450/NADPH--P450 reductase"/>
    <property type="match status" value="1"/>
</dbReference>
<comment type="catalytic activity">
    <reaction evidence="15">
        <text>2 oxidized [cytochrome P450] + NADPH = 2 reduced [cytochrome P450] + NADP(+) + H(+)</text>
        <dbReference type="Rhea" id="RHEA:24040"/>
        <dbReference type="Rhea" id="RHEA-COMP:14627"/>
        <dbReference type="Rhea" id="RHEA-COMP:14628"/>
        <dbReference type="ChEBI" id="CHEBI:15378"/>
        <dbReference type="ChEBI" id="CHEBI:55376"/>
        <dbReference type="ChEBI" id="CHEBI:57783"/>
        <dbReference type="ChEBI" id="CHEBI:58349"/>
        <dbReference type="ChEBI" id="CHEBI:60344"/>
        <dbReference type="EC" id="1.6.2.4"/>
    </reaction>
</comment>
<evidence type="ECO:0000256" key="15">
    <source>
        <dbReference type="ARBA" id="ARBA00049342"/>
    </source>
</evidence>
<dbReference type="InterPro" id="IPR036396">
    <property type="entry name" value="Cyt_P450_sf"/>
</dbReference>
<dbReference type="InterPro" id="IPR001433">
    <property type="entry name" value="OxRdtase_FAD/NAD-bd"/>
</dbReference>
<keyword evidence="7" id="KW-0285">Flavoprotein</keyword>
<dbReference type="InterPro" id="IPR023206">
    <property type="entry name" value="Bifunctional_P450_P450_red"/>
</dbReference>
<feature type="region of interest" description="Disordered" evidence="17">
    <location>
        <begin position="1063"/>
        <end position="1082"/>
    </location>
</feature>